<dbReference type="SUPFAM" id="SSF52058">
    <property type="entry name" value="L domain-like"/>
    <property type="match status" value="1"/>
</dbReference>
<proteinExistence type="predicted"/>
<dbReference type="OrthoDB" id="4691307at2759"/>
<keyword evidence="3" id="KW-1185">Reference proteome</keyword>
<organism evidence="2 3">
    <name type="scientific">Polypedilum vanderplanki</name>
    <name type="common">Sleeping chironomid midge</name>
    <dbReference type="NCBI Taxonomy" id="319348"/>
    <lineage>
        <taxon>Eukaryota</taxon>
        <taxon>Metazoa</taxon>
        <taxon>Ecdysozoa</taxon>
        <taxon>Arthropoda</taxon>
        <taxon>Hexapoda</taxon>
        <taxon>Insecta</taxon>
        <taxon>Pterygota</taxon>
        <taxon>Neoptera</taxon>
        <taxon>Endopterygota</taxon>
        <taxon>Diptera</taxon>
        <taxon>Nematocera</taxon>
        <taxon>Chironomoidea</taxon>
        <taxon>Chironomidae</taxon>
        <taxon>Chironominae</taxon>
        <taxon>Polypedilum</taxon>
        <taxon>Polypedilum</taxon>
    </lineage>
</organism>
<dbReference type="Pfam" id="PF13855">
    <property type="entry name" value="LRR_8"/>
    <property type="match status" value="1"/>
</dbReference>
<dbReference type="AlphaFoldDB" id="A0A9J6CCE7"/>
<protein>
    <submittedName>
        <fullName evidence="2">Uncharacterized protein</fullName>
    </submittedName>
</protein>
<evidence type="ECO:0000256" key="1">
    <source>
        <dbReference type="SAM" id="Coils"/>
    </source>
</evidence>
<dbReference type="Gene3D" id="3.80.10.10">
    <property type="entry name" value="Ribonuclease Inhibitor"/>
    <property type="match status" value="1"/>
</dbReference>
<reference evidence="2" key="1">
    <citation type="submission" date="2021-03" db="EMBL/GenBank/DDBJ databases">
        <title>Chromosome level genome of the anhydrobiotic midge Polypedilum vanderplanki.</title>
        <authorList>
            <person name="Yoshida Y."/>
            <person name="Kikawada T."/>
            <person name="Gusev O."/>
        </authorList>
    </citation>
    <scope>NUCLEOTIDE SEQUENCE</scope>
    <source>
        <strain evidence="2">NIAS01</strain>
        <tissue evidence="2">Whole body or cell culture</tissue>
    </source>
</reference>
<dbReference type="EMBL" id="JADBJN010000001">
    <property type="protein sequence ID" value="KAG5679655.1"/>
    <property type="molecule type" value="Genomic_DNA"/>
</dbReference>
<keyword evidence="1" id="KW-0175">Coiled coil</keyword>
<name>A0A9J6CCE7_POLVA</name>
<accession>A0A9J6CCE7</accession>
<sequence>MNSNGNGYYRSANLKYFPRNLEKVFKNLETFAIQDSNLIELTSEDLKPFLKLTALCLDGYPIEIIRENLFIHNPELEVLYIASNKINHIDPNALSHLNNLKSIYFFDNICKLSKVLVETRSGILEIVKEIEQGKCQSPSTTSTATTTTENPLILQINQLKQQIEEQQEEISKLKNESIEKEQNNKKLTEENKKYQKIIDKQEKQLKEQKTQNQNLTKTNQEMKSNLKVFEAKNEEMEKNIEKILKISEKYFEIFESQSSDLTNFYSKCNNDKLLEKSDKIIEKLENCESLSQNDSKNQRKIR</sequence>
<dbReference type="InterPro" id="IPR001611">
    <property type="entry name" value="Leu-rich_rpt"/>
</dbReference>
<comment type="caution">
    <text evidence="2">The sequence shown here is derived from an EMBL/GenBank/DDBJ whole genome shotgun (WGS) entry which is preliminary data.</text>
</comment>
<gene>
    <name evidence="2" type="ORF">PVAND_009210</name>
</gene>
<feature type="coiled-coil region" evidence="1">
    <location>
        <begin position="149"/>
        <end position="246"/>
    </location>
</feature>
<dbReference type="InterPro" id="IPR032675">
    <property type="entry name" value="LRR_dom_sf"/>
</dbReference>
<evidence type="ECO:0000313" key="3">
    <source>
        <dbReference type="Proteomes" id="UP001107558"/>
    </source>
</evidence>
<dbReference type="Proteomes" id="UP001107558">
    <property type="component" value="Chromosome 1"/>
</dbReference>
<evidence type="ECO:0000313" key="2">
    <source>
        <dbReference type="EMBL" id="KAG5679655.1"/>
    </source>
</evidence>